<dbReference type="Proteomes" id="UP000093199">
    <property type="component" value="Unassembled WGS sequence"/>
</dbReference>
<dbReference type="OrthoDB" id="9803333at2"/>
<dbReference type="PANTHER" id="PTHR43639">
    <property type="entry name" value="OXIDOREDUCTASE, SHORT-CHAIN DEHYDROGENASE/REDUCTASE FAMILY (AFU_ORTHOLOGUE AFUA_5G02870)"/>
    <property type="match status" value="1"/>
</dbReference>
<evidence type="ECO:0000313" key="3">
    <source>
        <dbReference type="EMBL" id="OCS87540.1"/>
    </source>
</evidence>
<keyword evidence="2" id="KW-0560">Oxidoreductase</keyword>
<keyword evidence="4" id="KW-1185">Reference proteome</keyword>
<name>A0A1C0YK59_9BACL</name>
<dbReference type="PRINTS" id="PR00081">
    <property type="entry name" value="GDHRDH"/>
</dbReference>
<dbReference type="AlphaFoldDB" id="A0A1C0YK59"/>
<dbReference type="EMBL" id="MASJ01000003">
    <property type="protein sequence ID" value="OCS87540.1"/>
    <property type="molecule type" value="Genomic_DNA"/>
</dbReference>
<dbReference type="FunFam" id="3.40.50.720:FF:000084">
    <property type="entry name" value="Short-chain dehydrogenase reductase"/>
    <property type="match status" value="1"/>
</dbReference>
<reference evidence="3 4" key="1">
    <citation type="submission" date="2016-07" db="EMBL/GenBank/DDBJ databases">
        <title>Caryophanon tenue genome sequencing.</title>
        <authorList>
            <person name="Verma A."/>
            <person name="Pal Y."/>
            <person name="Krishnamurthi S."/>
        </authorList>
    </citation>
    <scope>NUCLEOTIDE SEQUENCE [LARGE SCALE GENOMIC DNA]</scope>
    <source>
        <strain evidence="3 4">DSM 14152</strain>
    </source>
</reference>
<dbReference type="Gene3D" id="3.40.50.720">
    <property type="entry name" value="NAD(P)-binding Rossmann-like Domain"/>
    <property type="match status" value="1"/>
</dbReference>
<evidence type="ECO:0000313" key="4">
    <source>
        <dbReference type="Proteomes" id="UP000093199"/>
    </source>
</evidence>
<dbReference type="PRINTS" id="PR00080">
    <property type="entry name" value="SDRFAMILY"/>
</dbReference>
<dbReference type="Pfam" id="PF13561">
    <property type="entry name" value="adh_short_C2"/>
    <property type="match status" value="1"/>
</dbReference>
<organism evidence="3 4">
    <name type="scientific">Caryophanon tenue</name>
    <dbReference type="NCBI Taxonomy" id="33978"/>
    <lineage>
        <taxon>Bacteria</taxon>
        <taxon>Bacillati</taxon>
        <taxon>Bacillota</taxon>
        <taxon>Bacilli</taxon>
        <taxon>Bacillales</taxon>
        <taxon>Caryophanaceae</taxon>
        <taxon>Caryophanon</taxon>
    </lineage>
</organism>
<dbReference type="PANTHER" id="PTHR43639:SF1">
    <property type="entry name" value="SHORT-CHAIN DEHYDROGENASE_REDUCTASE FAMILY PROTEIN"/>
    <property type="match status" value="1"/>
</dbReference>
<accession>A0A1C0YK59</accession>
<proteinExistence type="inferred from homology"/>
<evidence type="ECO:0000256" key="1">
    <source>
        <dbReference type="ARBA" id="ARBA00006484"/>
    </source>
</evidence>
<comment type="caution">
    <text evidence="3">The sequence shown here is derived from an EMBL/GenBank/DDBJ whole genome shotgun (WGS) entry which is preliminary data.</text>
</comment>
<dbReference type="InterPro" id="IPR002347">
    <property type="entry name" value="SDR_fam"/>
</dbReference>
<protein>
    <submittedName>
        <fullName evidence="3">Short-chain dehydrogenase</fullName>
    </submittedName>
</protein>
<dbReference type="SUPFAM" id="SSF51735">
    <property type="entry name" value="NAD(P)-binding Rossmann-fold domains"/>
    <property type="match status" value="1"/>
</dbReference>
<evidence type="ECO:0000256" key="2">
    <source>
        <dbReference type="ARBA" id="ARBA00023002"/>
    </source>
</evidence>
<dbReference type="InterPro" id="IPR036291">
    <property type="entry name" value="NAD(P)-bd_dom_sf"/>
</dbReference>
<gene>
    <name evidence="3" type="ORF">A6M13_09545</name>
</gene>
<dbReference type="GO" id="GO:0016491">
    <property type="term" value="F:oxidoreductase activity"/>
    <property type="evidence" value="ECO:0007669"/>
    <property type="project" value="UniProtKB-KW"/>
</dbReference>
<dbReference type="RefSeq" id="WP_066543141.1">
    <property type="nucleotide sequence ID" value="NZ_MASJ01000003.1"/>
</dbReference>
<comment type="similarity">
    <text evidence="1">Belongs to the short-chain dehydrogenases/reductases (SDR) family.</text>
</comment>
<sequence>MDLQLDGKVAVVTGGSKGIGFYTAKTLLLEGCHVVICARGEKQLQIAASLLQEETGKAVSIVRADITKKEDCEAVIAEAIKQYGQLDIVINNAGTSCATNFEMVTDELWQDDLNLKLFGAIRIARAALSHLKERTESAIVNIVSSMAKTPPANSLPTTVSRGAGLAMTNAMSKDLAQYNIRVNAVCVGLVRSEQIEQSWQKHYPKHSWEQYSAMQGENIPLGRIGEAQEAANVIAFLASPAASYVTGTAVNVDGGSAPAL</sequence>
<dbReference type="GO" id="GO:0008206">
    <property type="term" value="P:bile acid metabolic process"/>
    <property type="evidence" value="ECO:0007669"/>
    <property type="project" value="UniProtKB-ARBA"/>
</dbReference>
<dbReference type="STRING" id="33978.A6M13_09545"/>